<dbReference type="AlphaFoldDB" id="A0A6N6MBU1"/>
<dbReference type="OrthoDB" id="1493032at2"/>
<dbReference type="Pfam" id="PF25589">
    <property type="entry name" value="DUF7935"/>
    <property type="match status" value="1"/>
</dbReference>
<protein>
    <submittedName>
        <fullName evidence="1">Uncharacterized protein</fullName>
    </submittedName>
</protein>
<reference evidence="1 2" key="1">
    <citation type="submission" date="2019-09" db="EMBL/GenBank/DDBJ databases">
        <title>Genomes of Cryomorphaceae.</title>
        <authorList>
            <person name="Bowman J.P."/>
        </authorList>
    </citation>
    <scope>NUCLEOTIDE SEQUENCE [LARGE SCALE GENOMIC DNA]</scope>
    <source>
        <strain evidence="1 2">KCTC 52047</strain>
    </source>
</reference>
<sequence>MDYLFELFKLLIPSGIVGATVYFVIQQYHENQEKMKALELRKQSKDHVNPTKIQAYERLILFLERISPDRLAMRSQNSKLTAQQHQMAMLTNIRNEFDHNLTQQLYVSSEAWKLVVQGKEEAIRIINISASKCEENASSFDLTQMILSITAQLDHLPQKVAIEGLKREFRSRF</sequence>
<dbReference type="InterPro" id="IPR057695">
    <property type="entry name" value="DUF7935"/>
</dbReference>
<proteinExistence type="predicted"/>
<keyword evidence="2" id="KW-1185">Reference proteome</keyword>
<accession>A0A6N6MBU1</accession>
<gene>
    <name evidence="1" type="ORF">F3059_00675</name>
</gene>
<organism evidence="1 2">
    <name type="scientific">Salibacter halophilus</name>
    <dbReference type="NCBI Taxonomy" id="1803916"/>
    <lineage>
        <taxon>Bacteria</taxon>
        <taxon>Pseudomonadati</taxon>
        <taxon>Bacteroidota</taxon>
        <taxon>Flavobacteriia</taxon>
        <taxon>Flavobacteriales</taxon>
        <taxon>Salibacteraceae</taxon>
        <taxon>Salibacter</taxon>
    </lineage>
</organism>
<evidence type="ECO:0000313" key="2">
    <source>
        <dbReference type="Proteomes" id="UP000435357"/>
    </source>
</evidence>
<name>A0A6N6MBU1_9FLAO</name>
<dbReference type="RefSeq" id="WP_151166005.1">
    <property type="nucleotide sequence ID" value="NZ_WACR01000001.1"/>
</dbReference>
<dbReference type="EMBL" id="WACR01000001">
    <property type="protein sequence ID" value="KAB1066017.1"/>
    <property type="molecule type" value="Genomic_DNA"/>
</dbReference>
<evidence type="ECO:0000313" key="1">
    <source>
        <dbReference type="EMBL" id="KAB1066017.1"/>
    </source>
</evidence>
<comment type="caution">
    <text evidence="1">The sequence shown here is derived from an EMBL/GenBank/DDBJ whole genome shotgun (WGS) entry which is preliminary data.</text>
</comment>
<dbReference type="Proteomes" id="UP000435357">
    <property type="component" value="Unassembled WGS sequence"/>
</dbReference>